<dbReference type="RefSeq" id="XP_056081253.1">
    <property type="nucleotide sequence ID" value="XM_056221465.1"/>
</dbReference>
<evidence type="ECO:0000259" key="2">
    <source>
        <dbReference type="PROSITE" id="PS51140"/>
    </source>
</evidence>
<feature type="region of interest" description="Disordered" evidence="1">
    <location>
        <begin position="264"/>
        <end position="341"/>
    </location>
</feature>
<dbReference type="GO" id="GO:0043130">
    <property type="term" value="F:ubiquitin binding"/>
    <property type="evidence" value="ECO:0007669"/>
    <property type="project" value="InterPro"/>
</dbReference>
<dbReference type="GO" id="GO:0006511">
    <property type="term" value="P:ubiquitin-dependent protein catabolic process"/>
    <property type="evidence" value="ECO:0007669"/>
    <property type="project" value="TreeGrafter"/>
</dbReference>
<feature type="compositionally biased region" description="Acidic residues" evidence="1">
    <location>
        <begin position="271"/>
        <end position="281"/>
    </location>
</feature>
<dbReference type="GO" id="GO:0005737">
    <property type="term" value="C:cytoplasm"/>
    <property type="evidence" value="ECO:0007669"/>
    <property type="project" value="TreeGrafter"/>
</dbReference>
<feature type="compositionally biased region" description="Basic and acidic residues" evidence="1">
    <location>
        <begin position="324"/>
        <end position="333"/>
    </location>
</feature>
<evidence type="ECO:0000256" key="1">
    <source>
        <dbReference type="SAM" id="MobiDB-lite"/>
    </source>
</evidence>
<dbReference type="FunFam" id="1.10.8.10:FF:000064">
    <property type="entry name" value="Similar to CUE domain-containing protein"/>
    <property type="match status" value="1"/>
</dbReference>
<feature type="domain" description="CUE" evidence="2">
    <location>
        <begin position="82"/>
        <end position="125"/>
    </location>
</feature>
<evidence type="ECO:0000313" key="4">
    <source>
        <dbReference type="Proteomes" id="UP001161438"/>
    </source>
</evidence>
<dbReference type="EMBL" id="OX365760">
    <property type="protein sequence ID" value="CAI4038138.1"/>
    <property type="molecule type" value="Genomic_DNA"/>
</dbReference>
<dbReference type="Pfam" id="PF02845">
    <property type="entry name" value="CUE"/>
    <property type="match status" value="1"/>
</dbReference>
<dbReference type="PANTHER" id="PTHR16461:SF5">
    <property type="entry name" value="TOLL-INTERACTING PROTEIN"/>
    <property type="match status" value="1"/>
</dbReference>
<keyword evidence="4" id="KW-1185">Reference proteome</keyword>
<accession>A0AA35IX62</accession>
<proteinExistence type="predicted"/>
<name>A0AA35IX62_SACMI</name>
<dbReference type="SUPFAM" id="SSF46934">
    <property type="entry name" value="UBA-like"/>
    <property type="match status" value="1"/>
</dbReference>
<organism evidence="3 4">
    <name type="scientific">Saccharomyces mikatae IFO 1815</name>
    <dbReference type="NCBI Taxonomy" id="226126"/>
    <lineage>
        <taxon>Eukaryota</taxon>
        <taxon>Fungi</taxon>
        <taxon>Dikarya</taxon>
        <taxon>Ascomycota</taxon>
        <taxon>Saccharomycotina</taxon>
        <taxon>Saccharomycetes</taxon>
        <taxon>Saccharomycetales</taxon>
        <taxon>Saccharomycetaceae</taxon>
        <taxon>Saccharomyces</taxon>
    </lineage>
</organism>
<dbReference type="PANTHER" id="PTHR16461">
    <property type="entry name" value="TOLL-INTERACTING PROTEIN"/>
    <property type="match status" value="1"/>
</dbReference>
<dbReference type="AlphaFoldDB" id="A0AA35IX62"/>
<dbReference type="SMART" id="SM00546">
    <property type="entry name" value="CUE"/>
    <property type="match status" value="1"/>
</dbReference>
<evidence type="ECO:0000313" key="3">
    <source>
        <dbReference type="EMBL" id="CAI4038138.1"/>
    </source>
</evidence>
<sequence>MGKRNRKGKDNNAVRNSFLKVENIKDANPELDVTSLTHPKIEEKESSSTINIPLNITKHENSKLDSIVFDYPTIGDLVSSVEKLCILNELETAFPEIENTLIKAILIASQGVLEPAFNSLLYYSNPEENTDFALPMKPINVQDFSKIDVPEIFRHEFLDDIENGVSGQEINESVTISKMGLEQSSLVDPTNITNIPRSDREVAESTRNVTIAEGHIPISSREKSVVNGEEKGVNSLKGAAVKAATKSLRRKRVPVAVKREEPSNNLFDILNSDDNEEEEEQKTETDVSSQGKKGQSGNVDAVKASKMVENIQCGGATTPTAGKETSKIKEDGGYKSAFGTDSCGLFAADAKGAN</sequence>
<feature type="compositionally biased region" description="Polar residues" evidence="1">
    <location>
        <begin position="286"/>
        <end position="298"/>
    </location>
</feature>
<dbReference type="CDD" id="cd14372">
    <property type="entry name" value="CUE_Cue5p_like"/>
    <property type="match status" value="1"/>
</dbReference>
<dbReference type="InterPro" id="IPR041807">
    <property type="entry name" value="Cue5/Don1_CUE"/>
</dbReference>
<dbReference type="InterPro" id="IPR003892">
    <property type="entry name" value="CUE"/>
</dbReference>
<reference evidence="3" key="1">
    <citation type="submission" date="2022-10" db="EMBL/GenBank/DDBJ databases">
        <authorList>
            <person name="Byrne P K."/>
        </authorList>
    </citation>
    <scope>NUCLEOTIDE SEQUENCE</scope>
    <source>
        <strain evidence="3">IFO1815</strain>
    </source>
</reference>
<protein>
    <recommendedName>
        <fullName evidence="2">CUE domain-containing protein</fullName>
    </recommendedName>
</protein>
<dbReference type="Gene3D" id="1.10.8.10">
    <property type="entry name" value="DNA helicase RuvA subunit, C-terminal domain"/>
    <property type="match status" value="1"/>
</dbReference>
<dbReference type="GeneID" id="80917349"/>
<dbReference type="PROSITE" id="PS51140">
    <property type="entry name" value="CUE"/>
    <property type="match status" value="1"/>
</dbReference>
<dbReference type="Proteomes" id="UP001161438">
    <property type="component" value="Chromosome 4"/>
</dbReference>
<dbReference type="GO" id="GO:0031624">
    <property type="term" value="F:ubiquitin conjugating enzyme binding"/>
    <property type="evidence" value="ECO:0007669"/>
    <property type="project" value="TreeGrafter"/>
</dbReference>
<gene>
    <name evidence="3" type="primary">SMKI04G4780</name>
    <name evidence="3" type="ORF">SMKI_04G4780</name>
</gene>
<dbReference type="InterPro" id="IPR009060">
    <property type="entry name" value="UBA-like_sf"/>
</dbReference>